<dbReference type="OrthoDB" id="8628659at2"/>
<feature type="transmembrane region" description="Helical" evidence="5">
    <location>
        <begin position="211"/>
        <end position="234"/>
    </location>
</feature>
<dbReference type="InterPro" id="IPR036259">
    <property type="entry name" value="MFS_trans_sf"/>
</dbReference>
<dbReference type="Proteomes" id="UP000198507">
    <property type="component" value="Unassembled WGS sequence"/>
</dbReference>
<keyword evidence="2 5" id="KW-0812">Transmembrane</keyword>
<dbReference type="Pfam" id="PF07690">
    <property type="entry name" value="MFS_1"/>
    <property type="match status" value="1"/>
</dbReference>
<dbReference type="GO" id="GO:0005886">
    <property type="term" value="C:plasma membrane"/>
    <property type="evidence" value="ECO:0007669"/>
    <property type="project" value="UniProtKB-SubCell"/>
</dbReference>
<organism evidence="7 8">
    <name type="scientific">Geodermatophilus poikilotrophus</name>
    <dbReference type="NCBI Taxonomy" id="1333667"/>
    <lineage>
        <taxon>Bacteria</taxon>
        <taxon>Bacillati</taxon>
        <taxon>Actinomycetota</taxon>
        <taxon>Actinomycetes</taxon>
        <taxon>Geodermatophilales</taxon>
        <taxon>Geodermatophilaceae</taxon>
        <taxon>Geodermatophilus</taxon>
    </lineage>
</organism>
<dbReference type="InterPro" id="IPR052952">
    <property type="entry name" value="MFS-Transporter"/>
</dbReference>
<sequence length="413" mass="40168">MTAAPSGAQADARWRHLGVSLVGLVAACAIQNGLPFLTVALRAEGLSLAAIGLLVSAPTAGLVLSLLAWGAAADRYGERLVLSAGLGTAATAMTGAALAGTPVATGLWLLLAGAGSASVHAASGRLVLGWFPASQRGLAMGIRQAGQPIGVGVAALTLPRLAADGPATAFAALAAGCAVAAVLIGVLVRDPPRPARTPGVPRPSSPYRSPVLWRVHAASTLLVVPQFVVAAFSFDFLVREAGWSAGGAGTLLAVAQLGGAAARLGAGAWSDRAGSRVGPMRLVAVAVAVVVGVLAVAAVLTPDVLEPAAVAAAVVLAAVVTVSPNGIAFTSVAEQAGSAWAGRALGAHNTVQNLSAAVTVPLAALLVEGGPGYPAAFAAGAVAAALAVGVVPGRAVEASSRGAARAADPAPSR</sequence>
<feature type="transmembrane region" description="Helical" evidence="5">
    <location>
        <begin position="282"/>
        <end position="302"/>
    </location>
</feature>
<dbReference type="InterPro" id="IPR011701">
    <property type="entry name" value="MFS"/>
</dbReference>
<dbReference type="InterPro" id="IPR020846">
    <property type="entry name" value="MFS_dom"/>
</dbReference>
<keyword evidence="3 5" id="KW-1133">Transmembrane helix</keyword>
<dbReference type="PANTHER" id="PTHR23527:SF1">
    <property type="entry name" value="BLL3282 PROTEIN"/>
    <property type="match status" value="1"/>
</dbReference>
<feature type="transmembrane region" description="Helical" evidence="5">
    <location>
        <begin position="80"/>
        <end position="101"/>
    </location>
</feature>
<dbReference type="AlphaFoldDB" id="A0A1I0DSJ6"/>
<name>A0A1I0DSJ6_9ACTN</name>
<evidence type="ECO:0000256" key="4">
    <source>
        <dbReference type="ARBA" id="ARBA00023136"/>
    </source>
</evidence>
<dbReference type="SUPFAM" id="SSF103473">
    <property type="entry name" value="MFS general substrate transporter"/>
    <property type="match status" value="1"/>
</dbReference>
<proteinExistence type="predicted"/>
<gene>
    <name evidence="7" type="ORF">SAMN04488546_2120</name>
</gene>
<evidence type="ECO:0000259" key="6">
    <source>
        <dbReference type="PROSITE" id="PS50850"/>
    </source>
</evidence>
<dbReference type="PANTHER" id="PTHR23527">
    <property type="entry name" value="BLL3282 PROTEIN"/>
    <property type="match status" value="1"/>
</dbReference>
<protein>
    <submittedName>
        <fullName evidence="7">Sugar phosphate permease</fullName>
    </submittedName>
</protein>
<feature type="domain" description="Major facilitator superfamily (MFS) profile" evidence="6">
    <location>
        <begin position="1"/>
        <end position="401"/>
    </location>
</feature>
<dbReference type="GO" id="GO:0022857">
    <property type="term" value="F:transmembrane transporter activity"/>
    <property type="evidence" value="ECO:0007669"/>
    <property type="project" value="InterPro"/>
</dbReference>
<feature type="transmembrane region" description="Helical" evidence="5">
    <location>
        <begin position="308"/>
        <end position="329"/>
    </location>
</feature>
<feature type="transmembrane region" description="Helical" evidence="5">
    <location>
        <begin position="21"/>
        <end position="41"/>
    </location>
</feature>
<feature type="transmembrane region" description="Helical" evidence="5">
    <location>
        <begin position="246"/>
        <end position="270"/>
    </location>
</feature>
<feature type="transmembrane region" description="Helical" evidence="5">
    <location>
        <begin position="47"/>
        <end position="68"/>
    </location>
</feature>
<evidence type="ECO:0000313" key="8">
    <source>
        <dbReference type="Proteomes" id="UP000198507"/>
    </source>
</evidence>
<dbReference type="PROSITE" id="PS50850">
    <property type="entry name" value="MFS"/>
    <property type="match status" value="1"/>
</dbReference>
<reference evidence="8" key="1">
    <citation type="submission" date="2016-10" db="EMBL/GenBank/DDBJ databases">
        <authorList>
            <person name="Varghese N."/>
            <person name="Submissions S."/>
        </authorList>
    </citation>
    <scope>NUCLEOTIDE SEQUENCE [LARGE SCALE GENOMIC DNA]</scope>
    <source>
        <strain evidence="8">DSM 44209</strain>
    </source>
</reference>
<feature type="transmembrane region" description="Helical" evidence="5">
    <location>
        <begin position="373"/>
        <end position="391"/>
    </location>
</feature>
<evidence type="ECO:0000256" key="3">
    <source>
        <dbReference type="ARBA" id="ARBA00022989"/>
    </source>
</evidence>
<keyword evidence="8" id="KW-1185">Reference proteome</keyword>
<feature type="transmembrane region" description="Helical" evidence="5">
    <location>
        <begin position="350"/>
        <end position="367"/>
    </location>
</feature>
<dbReference type="RefSeq" id="WP_091443486.1">
    <property type="nucleotide sequence ID" value="NZ_FOIE01000004.1"/>
</dbReference>
<comment type="subcellular location">
    <subcellularLocation>
        <location evidence="1">Cell membrane</location>
        <topology evidence="1">Multi-pass membrane protein</topology>
    </subcellularLocation>
</comment>
<dbReference type="Gene3D" id="1.20.1250.20">
    <property type="entry name" value="MFS general substrate transporter like domains"/>
    <property type="match status" value="2"/>
</dbReference>
<evidence type="ECO:0000256" key="5">
    <source>
        <dbReference type="SAM" id="Phobius"/>
    </source>
</evidence>
<feature type="transmembrane region" description="Helical" evidence="5">
    <location>
        <begin position="169"/>
        <end position="188"/>
    </location>
</feature>
<evidence type="ECO:0000313" key="7">
    <source>
        <dbReference type="EMBL" id="SET35419.1"/>
    </source>
</evidence>
<keyword evidence="4 5" id="KW-0472">Membrane</keyword>
<dbReference type="EMBL" id="FOIE01000004">
    <property type="protein sequence ID" value="SET35419.1"/>
    <property type="molecule type" value="Genomic_DNA"/>
</dbReference>
<evidence type="ECO:0000256" key="2">
    <source>
        <dbReference type="ARBA" id="ARBA00022692"/>
    </source>
</evidence>
<evidence type="ECO:0000256" key="1">
    <source>
        <dbReference type="ARBA" id="ARBA00004651"/>
    </source>
</evidence>
<accession>A0A1I0DSJ6</accession>